<feature type="domain" description="K Homology" evidence="3">
    <location>
        <begin position="31"/>
        <end position="72"/>
    </location>
</feature>
<dbReference type="AlphaFoldDB" id="A0AA39SRR0"/>
<dbReference type="Pfam" id="PF00013">
    <property type="entry name" value="KH_1"/>
    <property type="match status" value="1"/>
</dbReference>
<dbReference type="GO" id="GO:0003723">
    <property type="term" value="F:RNA binding"/>
    <property type="evidence" value="ECO:0007669"/>
    <property type="project" value="UniProtKB-UniRule"/>
</dbReference>
<dbReference type="InterPro" id="IPR004088">
    <property type="entry name" value="KH_dom_type_1"/>
</dbReference>
<keyword evidence="5" id="KW-1185">Reference proteome</keyword>
<reference evidence="4" key="2">
    <citation type="submission" date="2023-06" db="EMBL/GenBank/DDBJ databases">
        <authorList>
            <person name="Swenson N.G."/>
            <person name="Wegrzyn J.L."/>
            <person name="Mcevoy S.L."/>
        </authorList>
    </citation>
    <scope>NUCLEOTIDE SEQUENCE</scope>
    <source>
        <strain evidence="4">NS2018</strain>
        <tissue evidence="4">Leaf</tissue>
    </source>
</reference>
<gene>
    <name evidence="4" type="ORF">LWI29_005872</name>
</gene>
<evidence type="ECO:0000313" key="5">
    <source>
        <dbReference type="Proteomes" id="UP001168877"/>
    </source>
</evidence>
<reference evidence="4" key="1">
    <citation type="journal article" date="2022" name="Plant J.">
        <title>Strategies of tolerance reflected in two North American maple genomes.</title>
        <authorList>
            <person name="McEvoy S.L."/>
            <person name="Sezen U.U."/>
            <person name="Trouern-Trend A."/>
            <person name="McMahon S.M."/>
            <person name="Schaberg P.G."/>
            <person name="Yang J."/>
            <person name="Wegrzyn J.L."/>
            <person name="Swenson N.G."/>
        </authorList>
    </citation>
    <scope>NUCLEOTIDE SEQUENCE</scope>
    <source>
        <strain evidence="4">NS2018</strain>
    </source>
</reference>
<comment type="caution">
    <text evidence="4">The sequence shown here is derived from an EMBL/GenBank/DDBJ whole genome shotgun (WGS) entry which is preliminary data.</text>
</comment>
<evidence type="ECO:0000256" key="1">
    <source>
        <dbReference type="PROSITE-ProRule" id="PRU00117"/>
    </source>
</evidence>
<keyword evidence="1" id="KW-0694">RNA-binding</keyword>
<name>A0AA39SRR0_ACESA</name>
<proteinExistence type="predicted"/>
<dbReference type="InterPro" id="IPR036612">
    <property type="entry name" value="KH_dom_type_1_sf"/>
</dbReference>
<protein>
    <recommendedName>
        <fullName evidence="3">K Homology domain-containing protein</fullName>
    </recommendedName>
</protein>
<evidence type="ECO:0000256" key="2">
    <source>
        <dbReference type="SAM" id="MobiDB-lite"/>
    </source>
</evidence>
<organism evidence="4 5">
    <name type="scientific">Acer saccharum</name>
    <name type="common">Sugar maple</name>
    <dbReference type="NCBI Taxonomy" id="4024"/>
    <lineage>
        <taxon>Eukaryota</taxon>
        <taxon>Viridiplantae</taxon>
        <taxon>Streptophyta</taxon>
        <taxon>Embryophyta</taxon>
        <taxon>Tracheophyta</taxon>
        <taxon>Spermatophyta</taxon>
        <taxon>Magnoliopsida</taxon>
        <taxon>eudicotyledons</taxon>
        <taxon>Gunneridae</taxon>
        <taxon>Pentapetalae</taxon>
        <taxon>rosids</taxon>
        <taxon>malvids</taxon>
        <taxon>Sapindales</taxon>
        <taxon>Sapindaceae</taxon>
        <taxon>Hippocastanoideae</taxon>
        <taxon>Acereae</taxon>
        <taxon>Acer</taxon>
    </lineage>
</organism>
<dbReference type="Proteomes" id="UP001168877">
    <property type="component" value="Unassembled WGS sequence"/>
</dbReference>
<feature type="region of interest" description="Disordered" evidence="2">
    <location>
        <begin position="154"/>
        <end position="182"/>
    </location>
</feature>
<dbReference type="EMBL" id="JAUESC010000004">
    <property type="protein sequence ID" value="KAK0595352.1"/>
    <property type="molecule type" value="Genomic_DNA"/>
</dbReference>
<evidence type="ECO:0000313" key="4">
    <source>
        <dbReference type="EMBL" id="KAK0595352.1"/>
    </source>
</evidence>
<sequence length="194" mass="21103">MLGGHDYEPQSYPVPPAATGYRNVNNALEARIPNNAVGSLMGTGGSNMSSFGEAAGARVKLQDPQPVGSDIRGSSEHLTAAQSILHAFMTSGGQNMNAQQGSYQRMNPQQGSYQNTTAPQSSYQNMSMPQRSYQNLNAQQSPYRGINAQQSPFQNRNAQQNPYPMNSQQGAYPNINAPQSSYHNMSAQQGMYQY</sequence>
<dbReference type="SUPFAM" id="SSF54791">
    <property type="entry name" value="Eukaryotic type KH-domain (KH-domain type I)"/>
    <property type="match status" value="1"/>
</dbReference>
<dbReference type="Gene3D" id="3.30.1370.10">
    <property type="entry name" value="K Homology domain, type 1"/>
    <property type="match status" value="1"/>
</dbReference>
<accession>A0AA39SRR0</accession>
<dbReference type="PROSITE" id="PS50084">
    <property type="entry name" value="KH_TYPE_1"/>
    <property type="match status" value="1"/>
</dbReference>
<evidence type="ECO:0000259" key="3">
    <source>
        <dbReference type="Pfam" id="PF00013"/>
    </source>
</evidence>
<feature type="region of interest" description="Disordered" evidence="2">
    <location>
        <begin position="93"/>
        <end position="127"/>
    </location>
</feature>